<dbReference type="EMBL" id="MU971343">
    <property type="protein sequence ID" value="KAK9239911.1"/>
    <property type="molecule type" value="Genomic_DNA"/>
</dbReference>
<keyword evidence="2" id="KW-1185">Reference proteome</keyword>
<gene>
    <name evidence="1" type="ORF">V1525DRAFT_397117</name>
</gene>
<accession>A0ACC3T7H5</accession>
<organism evidence="1 2">
    <name type="scientific">Lipomyces kononenkoae</name>
    <name type="common">Yeast</name>
    <dbReference type="NCBI Taxonomy" id="34357"/>
    <lineage>
        <taxon>Eukaryota</taxon>
        <taxon>Fungi</taxon>
        <taxon>Dikarya</taxon>
        <taxon>Ascomycota</taxon>
        <taxon>Saccharomycotina</taxon>
        <taxon>Lipomycetes</taxon>
        <taxon>Lipomycetales</taxon>
        <taxon>Lipomycetaceae</taxon>
        <taxon>Lipomyces</taxon>
    </lineage>
</organism>
<proteinExistence type="predicted"/>
<protein>
    <submittedName>
        <fullName evidence="1">Uncharacterized protein</fullName>
    </submittedName>
</protein>
<dbReference type="Proteomes" id="UP001433508">
    <property type="component" value="Unassembled WGS sequence"/>
</dbReference>
<evidence type="ECO:0000313" key="1">
    <source>
        <dbReference type="EMBL" id="KAK9239911.1"/>
    </source>
</evidence>
<name>A0ACC3T7H5_LIPKO</name>
<evidence type="ECO:0000313" key="2">
    <source>
        <dbReference type="Proteomes" id="UP001433508"/>
    </source>
</evidence>
<sequence>MQHDISSSPESDDVHSESPPRDHIIENRVNHNAITHDTPYSTPPSEAHSMSRSASPEEGSSTLVSPDLQRLQRDHSQQGYLDGITMGKPESVQQGFDSGYPFGAELGLQVGRVLGMLQGLRSLAAGIKQRESSVDDLERRARSELLDIQNLFNSQYWRVDETTGDIFPRWVSDVEYKTADSSVVVAKHPVVHRWTDTVESLMKEFRS</sequence>
<comment type="caution">
    <text evidence="1">The sequence shown here is derived from an EMBL/GenBank/DDBJ whole genome shotgun (WGS) entry which is preliminary data.</text>
</comment>
<reference evidence="2" key="1">
    <citation type="journal article" date="2024" name="Front. Bioeng. Biotechnol.">
        <title>Genome-scale model development and genomic sequencing of the oleaginous clade Lipomyces.</title>
        <authorList>
            <person name="Czajka J.J."/>
            <person name="Han Y."/>
            <person name="Kim J."/>
            <person name="Mondo S.J."/>
            <person name="Hofstad B.A."/>
            <person name="Robles A."/>
            <person name="Haridas S."/>
            <person name="Riley R."/>
            <person name="LaButti K."/>
            <person name="Pangilinan J."/>
            <person name="Andreopoulos W."/>
            <person name="Lipzen A."/>
            <person name="Yan J."/>
            <person name="Wang M."/>
            <person name="Ng V."/>
            <person name="Grigoriev I.V."/>
            <person name="Spatafora J.W."/>
            <person name="Magnuson J.K."/>
            <person name="Baker S.E."/>
            <person name="Pomraning K.R."/>
        </authorList>
    </citation>
    <scope>NUCLEOTIDE SEQUENCE [LARGE SCALE GENOMIC DNA]</scope>
    <source>
        <strain evidence="2">CBS 7786</strain>
    </source>
</reference>